<dbReference type="PATRIC" id="fig|1079994.3.peg.703"/>
<evidence type="ECO:0000256" key="1">
    <source>
        <dbReference type="ARBA" id="ARBA00022741"/>
    </source>
</evidence>
<dbReference type="Pfam" id="PF13087">
    <property type="entry name" value="AAA_12"/>
    <property type="match status" value="1"/>
</dbReference>
<evidence type="ECO:0000259" key="6">
    <source>
        <dbReference type="Pfam" id="PF13087"/>
    </source>
</evidence>
<dbReference type="SUPFAM" id="SSF52540">
    <property type="entry name" value="P-loop containing nucleoside triphosphate hydrolases"/>
    <property type="match status" value="1"/>
</dbReference>
<evidence type="ECO:0000259" key="7">
    <source>
        <dbReference type="Pfam" id="PF13482"/>
    </source>
</evidence>
<evidence type="ECO:0000256" key="2">
    <source>
        <dbReference type="ARBA" id="ARBA00022801"/>
    </source>
</evidence>
<feature type="domain" description="DNA2/NAM7 helicase-like C-terminal" evidence="6">
    <location>
        <begin position="1019"/>
        <end position="1193"/>
    </location>
</feature>
<dbReference type="GO" id="GO:0016787">
    <property type="term" value="F:hydrolase activity"/>
    <property type="evidence" value="ECO:0007669"/>
    <property type="project" value="UniProtKB-KW"/>
</dbReference>
<name>A0A147EQP2_9MICO</name>
<dbReference type="Proteomes" id="UP000070810">
    <property type="component" value="Unassembled WGS sequence"/>
</dbReference>
<evidence type="ECO:0000313" key="8">
    <source>
        <dbReference type="EMBL" id="KTR86722.1"/>
    </source>
</evidence>
<evidence type="ECO:0000256" key="3">
    <source>
        <dbReference type="ARBA" id="ARBA00022806"/>
    </source>
</evidence>
<evidence type="ECO:0000313" key="9">
    <source>
        <dbReference type="Proteomes" id="UP000070810"/>
    </source>
</evidence>
<keyword evidence="1" id="KW-0547">Nucleotide-binding</keyword>
<comment type="caution">
    <text evidence="8">The sequence shown here is derived from an EMBL/GenBank/DDBJ whole genome shotgun (WGS) entry which is preliminary data.</text>
</comment>
<evidence type="ECO:0000256" key="4">
    <source>
        <dbReference type="ARBA" id="ARBA00022840"/>
    </source>
</evidence>
<proteinExistence type="predicted"/>
<keyword evidence="4" id="KW-0067">ATP-binding</keyword>
<keyword evidence="2" id="KW-0378">Hydrolase</keyword>
<dbReference type="InterPro" id="IPR019993">
    <property type="entry name" value="RecB_nuclease_TM0106_put"/>
</dbReference>
<dbReference type="PANTHER" id="PTHR43788:SF8">
    <property type="entry name" value="DNA-BINDING PROTEIN SMUBP-2"/>
    <property type="match status" value="1"/>
</dbReference>
<dbReference type="InterPro" id="IPR050534">
    <property type="entry name" value="Coronavir_polyprotein_1ab"/>
</dbReference>
<keyword evidence="3 8" id="KW-0347">Helicase</keyword>
<dbReference type="OrthoDB" id="9757917at2"/>
<dbReference type="EMBL" id="LDRK01000016">
    <property type="protein sequence ID" value="KTR86722.1"/>
    <property type="molecule type" value="Genomic_DNA"/>
</dbReference>
<keyword evidence="9" id="KW-1185">Reference proteome</keyword>
<accession>A0A147EQP2</accession>
<dbReference type="CDD" id="cd18808">
    <property type="entry name" value="SF1_C_Upf1"/>
    <property type="match status" value="1"/>
</dbReference>
<dbReference type="InterPro" id="IPR038720">
    <property type="entry name" value="YprB_RNase_H-like_dom"/>
</dbReference>
<dbReference type="CDD" id="cd17934">
    <property type="entry name" value="DEXXQc_Upf1-like"/>
    <property type="match status" value="1"/>
</dbReference>
<dbReference type="InterPro" id="IPR041679">
    <property type="entry name" value="DNA2/NAM7-like_C"/>
</dbReference>
<feature type="domain" description="YprB ribonuclease H-like" evidence="7">
    <location>
        <begin position="359"/>
        <end position="554"/>
    </location>
</feature>
<dbReference type="RefSeq" id="WP_058593227.1">
    <property type="nucleotide sequence ID" value="NZ_LDRK01000016.1"/>
</dbReference>
<gene>
    <name evidence="8" type="ORF">NS354_03505</name>
</gene>
<dbReference type="GO" id="GO:0043139">
    <property type="term" value="F:5'-3' DNA helicase activity"/>
    <property type="evidence" value="ECO:0007669"/>
    <property type="project" value="TreeGrafter"/>
</dbReference>
<dbReference type="Pfam" id="PF13604">
    <property type="entry name" value="AAA_30"/>
    <property type="match status" value="1"/>
</dbReference>
<dbReference type="Gene3D" id="3.40.50.300">
    <property type="entry name" value="P-loop containing nucleotide triphosphate hydrolases"/>
    <property type="match status" value="2"/>
</dbReference>
<dbReference type="AlphaFoldDB" id="A0A147EQP2"/>
<dbReference type="GO" id="GO:0005524">
    <property type="term" value="F:ATP binding"/>
    <property type="evidence" value="ECO:0007669"/>
    <property type="project" value="UniProtKB-KW"/>
</dbReference>
<dbReference type="InterPro" id="IPR047187">
    <property type="entry name" value="SF1_C_Upf1"/>
</dbReference>
<evidence type="ECO:0000256" key="5">
    <source>
        <dbReference type="SAM" id="MobiDB-lite"/>
    </source>
</evidence>
<sequence length="1229" mass="131603">MFVQDRPDGAGQRIVTSASDLTAASRCEFAFLRRLDAKLGRDVSVPPDDDPMLRRAARLGDAHEERVLAAYVDRFGAGEAGAPGGVVSVPRPQSMSADDLGVVAFETVSALAGGAEVVFQATFFDPQQRAASGGDPEIGFVGFADFLRRRPDGRYEVQDTKLARRAKVTAVMQLAAYAEQLERVGVPVSETAVLILGDGAESRHRISDIAPVFRARRARLHALIVDRFRAAGDDGVRAHAEAVAWGAAGIVACGRCEVCAPEVERTRDPLLIAGIRATQRDALVAAGLRTLDRVADSLGAARSGALQVAGIAAPVLERLAEQAQLQQRGDAADGGSAPPFLVTRPEALAAIPAPDAGDLFFDFEGDPLFRAPGPDDTARWGIDYLFGMVDVEERFTAIWAHDLAAERRALEEFLALVAERRRRFPAMKIYHYAAYERTHLASIAARHGVGEAEVDALLREHVLVDLYPIVRAALRVGTRSYSIKKLEPLYMGAELRDAGGVTSGEQSVTEYAEASAQLVSDDPAARAEGRRRMEAIGEYNRYDCVSTLRLRDWLLQLAEQHGVAPFAPEQSAPEHSGGPRLELSRTSSELAAHAERFAELGRPRDRAAAAIAASAIDYHEREQKSFWWAHFARLVDPVEDWADTRDVLVVDPQASRIEAEWHTPPRARAERRLVRLGGEPAPGSRFRPDGEAFALYAYPAPFPQYGAAPGSRGARPVRIVEARDEGATIQETLPPSADHYAQLPIALTPGPPPRAGAQKGAIEEWGSALARSLDRGAFPADPAVDLLRREPPRLAGDAALVAPGSDAALAASGGDPDGRRIGAVIASLRRLDRSALAVQGPPGTGKTYLAARVIRRLVEEDGWVVGVVAQSHRVVENVLSGVVSAGLASARVGKAAQRGADPADTATAPYTVLRSGGQAPFLSGHQRAGRGAVIGGTAWDFSNPERIGRHQLDLLVVDEAGQFSLAPTIAASVSARRVLLLGDPQQLPQVSQGSHPEPVDTSALGWLLGDHETIPEHLGYFLAETRRMRPELADVVSELAYEGRLRAHPSATAREVVGAGAPGLHRHALAHSGNATHSEEEARHVVEVVRRSLRGTLRNPGAAERALTPADLIVVAPYNAQVECVSRELDRAGLGAVRVGTVDKFQGQEAVIAIVTLAASSAADVPRGLEFLLMRNRLNVAISRAQWSAHLISSDRLGDGLPTTTEGVAALSGYLRLVERAHPANVESW</sequence>
<feature type="region of interest" description="Disordered" evidence="5">
    <location>
        <begin position="565"/>
        <end position="586"/>
    </location>
</feature>
<dbReference type="Pfam" id="PF13482">
    <property type="entry name" value="RNase_H_2"/>
    <property type="match status" value="1"/>
</dbReference>
<dbReference type="PANTHER" id="PTHR43788">
    <property type="entry name" value="DNA2/NAM7 HELICASE FAMILY MEMBER"/>
    <property type="match status" value="1"/>
</dbReference>
<protein>
    <submittedName>
        <fullName evidence="8">DNA helicase</fullName>
    </submittedName>
</protein>
<dbReference type="InterPro" id="IPR027417">
    <property type="entry name" value="P-loop_NTPase"/>
</dbReference>
<organism evidence="8 9">
    <name type="scientific">Leucobacter chromiiresistens</name>
    <dbReference type="NCBI Taxonomy" id="1079994"/>
    <lineage>
        <taxon>Bacteria</taxon>
        <taxon>Bacillati</taxon>
        <taxon>Actinomycetota</taxon>
        <taxon>Actinomycetes</taxon>
        <taxon>Micrococcales</taxon>
        <taxon>Microbacteriaceae</taxon>
        <taxon>Leucobacter</taxon>
    </lineage>
</organism>
<dbReference type="NCBIfam" id="TIGR03491">
    <property type="entry name" value="TM0106 family RecB-like putative nuclease"/>
    <property type="match status" value="1"/>
</dbReference>
<reference evidence="8 9" key="1">
    <citation type="journal article" date="2016" name="Front. Microbiol.">
        <title>Genomic Resource of Rice Seed Associated Bacteria.</title>
        <authorList>
            <person name="Midha S."/>
            <person name="Bansal K."/>
            <person name="Sharma S."/>
            <person name="Kumar N."/>
            <person name="Patil P.P."/>
            <person name="Chaudhry V."/>
            <person name="Patil P.B."/>
        </authorList>
    </citation>
    <scope>NUCLEOTIDE SEQUENCE [LARGE SCALE GENOMIC DNA]</scope>
    <source>
        <strain evidence="8 9">NS354</strain>
    </source>
</reference>